<keyword evidence="4" id="KW-0804">Transcription</keyword>
<evidence type="ECO:0000259" key="5">
    <source>
        <dbReference type="PROSITE" id="PS50921"/>
    </source>
</evidence>
<dbReference type="Gene3D" id="3.30.450.40">
    <property type="match status" value="1"/>
</dbReference>
<dbReference type="SUPFAM" id="SSF52172">
    <property type="entry name" value="CheY-like"/>
    <property type="match status" value="1"/>
</dbReference>
<evidence type="ECO:0000256" key="4">
    <source>
        <dbReference type="ARBA" id="ARBA00023163"/>
    </source>
</evidence>
<dbReference type="OrthoDB" id="3683444at2"/>
<evidence type="ECO:0000256" key="1">
    <source>
        <dbReference type="ARBA" id="ARBA00022679"/>
    </source>
</evidence>
<dbReference type="AlphaFoldDB" id="A0A4U3MLR7"/>
<dbReference type="GO" id="GO:0016301">
    <property type="term" value="F:kinase activity"/>
    <property type="evidence" value="ECO:0007669"/>
    <property type="project" value="UniProtKB-KW"/>
</dbReference>
<dbReference type="Proteomes" id="UP000308705">
    <property type="component" value="Unassembled WGS sequence"/>
</dbReference>
<proteinExistence type="predicted"/>
<dbReference type="GO" id="GO:0003723">
    <property type="term" value="F:RNA binding"/>
    <property type="evidence" value="ECO:0007669"/>
    <property type="project" value="InterPro"/>
</dbReference>
<dbReference type="Gene3D" id="1.10.10.10">
    <property type="entry name" value="Winged helix-like DNA-binding domain superfamily/Winged helix DNA-binding domain"/>
    <property type="match status" value="1"/>
</dbReference>
<dbReference type="PIRSF" id="PIRSF036625">
    <property type="entry name" value="GAF_ANTAR"/>
    <property type="match status" value="1"/>
</dbReference>
<dbReference type="InterPro" id="IPR011006">
    <property type="entry name" value="CheY-like_superfamily"/>
</dbReference>
<name>A0A4U3MLR7_9ACTN</name>
<comment type="caution">
    <text evidence="6">The sequence shown here is derived from an EMBL/GenBank/DDBJ whole genome shotgun (WGS) entry which is preliminary data.</text>
</comment>
<dbReference type="RefSeq" id="WP_137246561.1">
    <property type="nucleotide sequence ID" value="NZ_SZQA01000006.1"/>
</dbReference>
<dbReference type="Pfam" id="PF13185">
    <property type="entry name" value="GAF_2"/>
    <property type="match status" value="1"/>
</dbReference>
<dbReference type="InterPro" id="IPR003018">
    <property type="entry name" value="GAF"/>
</dbReference>
<dbReference type="Pfam" id="PF03861">
    <property type="entry name" value="ANTAR"/>
    <property type="match status" value="1"/>
</dbReference>
<protein>
    <submittedName>
        <fullName evidence="6">GAF and ANTAR domain-containing protein</fullName>
    </submittedName>
</protein>
<accession>A0A4U3MLR7</accession>
<dbReference type="SUPFAM" id="SSF55781">
    <property type="entry name" value="GAF domain-like"/>
    <property type="match status" value="1"/>
</dbReference>
<evidence type="ECO:0000256" key="2">
    <source>
        <dbReference type="ARBA" id="ARBA00022777"/>
    </source>
</evidence>
<organism evidence="6 7">
    <name type="scientific">Herbidospora galbida</name>
    <dbReference type="NCBI Taxonomy" id="2575442"/>
    <lineage>
        <taxon>Bacteria</taxon>
        <taxon>Bacillati</taxon>
        <taxon>Actinomycetota</taxon>
        <taxon>Actinomycetes</taxon>
        <taxon>Streptosporangiales</taxon>
        <taxon>Streptosporangiaceae</taxon>
        <taxon>Herbidospora</taxon>
    </lineage>
</organism>
<evidence type="ECO:0000313" key="7">
    <source>
        <dbReference type="Proteomes" id="UP000308705"/>
    </source>
</evidence>
<gene>
    <name evidence="6" type="ORF">FDA94_08920</name>
</gene>
<sequence length="245" mass="26567">MLYRRTAQVFVELADTLVAGFDVIDFLQSLAERAVEIFDVDAAGIVLADPRGTLTLVAASSEEVRLLELFQLQEEEGACLDCYRSGTLVTCADLSAAPPKWPMFAAAARELGFSAVHAFPLRLRDQVLGAIGLFNAAPGGLSQDTVTVAQALADVATIGILNERTLREHQMVTEQLHFALNSRVLLEQAKGMLAERAQIEVGEAFAALRKYARDHNRTLSSVARELIDNRSGMTDLITAARRPAG</sequence>
<evidence type="ECO:0000256" key="3">
    <source>
        <dbReference type="ARBA" id="ARBA00023015"/>
    </source>
</evidence>
<keyword evidence="7" id="KW-1185">Reference proteome</keyword>
<evidence type="ECO:0000313" key="6">
    <source>
        <dbReference type="EMBL" id="TKK89504.1"/>
    </source>
</evidence>
<feature type="domain" description="ANTAR" evidence="5">
    <location>
        <begin position="166"/>
        <end position="227"/>
    </location>
</feature>
<dbReference type="InterPro" id="IPR036388">
    <property type="entry name" value="WH-like_DNA-bd_sf"/>
</dbReference>
<keyword evidence="1" id="KW-0808">Transferase</keyword>
<dbReference type="InterPro" id="IPR005561">
    <property type="entry name" value="ANTAR"/>
</dbReference>
<dbReference type="InterPro" id="IPR012074">
    <property type="entry name" value="GAF_ANTAR"/>
</dbReference>
<keyword evidence="2" id="KW-0418">Kinase</keyword>
<dbReference type="PROSITE" id="PS50921">
    <property type="entry name" value="ANTAR"/>
    <property type="match status" value="1"/>
</dbReference>
<reference evidence="6 7" key="1">
    <citation type="submission" date="2019-04" db="EMBL/GenBank/DDBJ databases">
        <title>Herbidospora sp. NEAU-GS14.nov., a novel actinomycete isolated from soil.</title>
        <authorList>
            <person name="Han L."/>
        </authorList>
    </citation>
    <scope>NUCLEOTIDE SEQUENCE [LARGE SCALE GENOMIC DNA]</scope>
    <source>
        <strain evidence="6 7">NEAU-GS14</strain>
    </source>
</reference>
<dbReference type="InterPro" id="IPR029016">
    <property type="entry name" value="GAF-like_dom_sf"/>
</dbReference>
<keyword evidence="3" id="KW-0805">Transcription regulation</keyword>
<dbReference type="EMBL" id="SZQA01000006">
    <property type="protein sequence ID" value="TKK89504.1"/>
    <property type="molecule type" value="Genomic_DNA"/>
</dbReference>
<dbReference type="SMART" id="SM00065">
    <property type="entry name" value="GAF"/>
    <property type="match status" value="1"/>
</dbReference>
<dbReference type="SMART" id="SM01012">
    <property type="entry name" value="ANTAR"/>
    <property type="match status" value="1"/>
</dbReference>